<proteinExistence type="predicted"/>
<gene>
    <name evidence="1" type="ORF">CRV2_00021980</name>
</gene>
<protein>
    <submittedName>
        <fullName evidence="1">Uncharacterized protein</fullName>
    </submittedName>
</protein>
<reference evidence="1" key="2">
    <citation type="submission" date="2021-10" db="EMBL/GenBank/DDBJ databases">
        <authorList>
            <person name="Piombo E."/>
        </authorList>
    </citation>
    <scope>NUCLEOTIDE SEQUENCE</scope>
</reference>
<evidence type="ECO:0000313" key="2">
    <source>
        <dbReference type="Proteomes" id="UP000836387"/>
    </source>
</evidence>
<comment type="caution">
    <text evidence="1">The sequence shown here is derived from an EMBL/GenBank/DDBJ whole genome shotgun (WGS) entry which is preliminary data.</text>
</comment>
<evidence type="ECO:0000313" key="1">
    <source>
        <dbReference type="EMBL" id="CAG9951192.1"/>
    </source>
</evidence>
<accession>A0ACA9UDQ3</accession>
<dbReference type="EMBL" id="CADEHS020000247">
    <property type="protein sequence ID" value="CAG9951192.1"/>
    <property type="molecule type" value="Genomic_DNA"/>
</dbReference>
<reference evidence="1" key="1">
    <citation type="submission" date="2020-04" db="EMBL/GenBank/DDBJ databases">
        <authorList>
            <person name="Broberg M."/>
        </authorList>
    </citation>
    <scope>NUCLEOTIDE SEQUENCE</scope>
</reference>
<sequence>MTVLTITINNRSQETCSYGLYAEPPTISPSTPTLTRIITRVQGVANPHGQATFILSKELIATCGIYDVDYNIPTPPDPKKKPVGTGTEVIDQQSVNLGSQTLDGTLVLFPWNPVLSKVTARATAGSGAFAIRTRPDFVPQQAASNKFFIGYSCSVRQDIGPYATFVPVPNQTYQIMPSNKFYITMGEFNTRDLVKKPQEIGTDTVLVDFDQLATDRVSIVHDANNNLAVQVPLRLRAILETG</sequence>
<organism evidence="1 2">
    <name type="scientific">Clonostachys rosea f. rosea IK726</name>
    <dbReference type="NCBI Taxonomy" id="1349383"/>
    <lineage>
        <taxon>Eukaryota</taxon>
        <taxon>Fungi</taxon>
        <taxon>Dikarya</taxon>
        <taxon>Ascomycota</taxon>
        <taxon>Pezizomycotina</taxon>
        <taxon>Sordariomycetes</taxon>
        <taxon>Hypocreomycetidae</taxon>
        <taxon>Hypocreales</taxon>
        <taxon>Bionectriaceae</taxon>
        <taxon>Clonostachys</taxon>
    </lineage>
</organism>
<keyword evidence="2" id="KW-1185">Reference proteome</keyword>
<dbReference type="Proteomes" id="UP000836387">
    <property type="component" value="Unassembled WGS sequence"/>
</dbReference>
<name>A0ACA9UDQ3_BIOOC</name>